<sequence>MPKNFVPQDIELEKIITAINVNVEKEIAVCAVKAIDTESDGYFSTLWEFSLNGKHPRQLTFGSHMDISPRYSHDGSQLAFLSDRSGDGTSQVHILPMDGGEARQLGHLAGGASEVWWRPQGDRLLVLASVTVDPDRRKEGCMRWDGADAPARKADAPHLCWRLPYKMNGTGYLLDARTHLFMLDAAKGKPRQLTAGDFNVHSAAWAPDGKRLCFCRTREEEDQQHCTDIWLLDLEGDKPAQCMRLSSGQNNCTSPSWSPEGKWIVFAGAQADGDAQMRLWLIDMDGRQVRPLGDESIEVVAGELHWKKDSTAVAFIQAIRGLQSVVEISVPTGKTRPLAQGERQVGILAANDFLVYSSEDLVSAQELYCRRWDGQEEETQLSHFNPWWQERDRLHAEHRVFDVPAGGGSTEKIDGWLLALRDCDELEKARPLLIDIHGGPASYVDFQFSSHAYWQILCSRGWTVLALNAVGSSSYGRDFSERLRGKWGELDLPQHLGALGQLQQQGIAREAAIIGNSYGGYMAAYAIGHSDRFKAAIVSAPVANLESHFGTSDSGYYADTYSMEVDEEESHHIFHKLSPASSIDKAKTPTLFLQGMEDERCPRAQTEELFVKLRYTTDTPTEMVLYPGGDHSFAVSGKPSHRVDALQRILQWLEKWVTDK</sequence>
<dbReference type="PANTHER" id="PTHR42776:SF27">
    <property type="entry name" value="DIPEPTIDYL PEPTIDASE FAMILY MEMBER 6"/>
    <property type="match status" value="1"/>
</dbReference>
<comment type="caution">
    <text evidence="4">The sequence shown here is derived from an EMBL/GenBank/DDBJ whole genome shotgun (WGS) entry which is preliminary data.</text>
</comment>
<evidence type="ECO:0000256" key="2">
    <source>
        <dbReference type="ARBA" id="ARBA00022825"/>
    </source>
</evidence>
<dbReference type="InterPro" id="IPR029058">
    <property type="entry name" value="AB_hydrolase_fold"/>
</dbReference>
<dbReference type="Pfam" id="PF00326">
    <property type="entry name" value="Peptidase_S9"/>
    <property type="match status" value="1"/>
</dbReference>
<evidence type="ECO:0000313" key="5">
    <source>
        <dbReference type="Proteomes" id="UP001597463"/>
    </source>
</evidence>
<accession>A0ABW5URI5</accession>
<dbReference type="SUPFAM" id="SSF53474">
    <property type="entry name" value="alpha/beta-Hydrolases"/>
    <property type="match status" value="1"/>
</dbReference>
<keyword evidence="1" id="KW-0378">Hydrolase</keyword>
<proteinExistence type="predicted"/>
<dbReference type="EMBL" id="JBHUMV010000009">
    <property type="protein sequence ID" value="MFD2756048.1"/>
    <property type="molecule type" value="Genomic_DNA"/>
</dbReference>
<dbReference type="RefSeq" id="WP_066479090.1">
    <property type="nucleotide sequence ID" value="NZ_BCNT01000009.1"/>
</dbReference>
<evidence type="ECO:0000259" key="3">
    <source>
        <dbReference type="Pfam" id="PF00326"/>
    </source>
</evidence>
<keyword evidence="2" id="KW-0645">Protease</keyword>
<reference evidence="5" key="1">
    <citation type="journal article" date="2019" name="Int. J. Syst. Evol. Microbiol.">
        <title>The Global Catalogue of Microorganisms (GCM) 10K type strain sequencing project: providing services to taxonomists for standard genome sequencing and annotation.</title>
        <authorList>
            <consortium name="The Broad Institute Genomics Platform"/>
            <consortium name="The Broad Institute Genome Sequencing Center for Infectious Disease"/>
            <person name="Wu L."/>
            <person name="Ma J."/>
        </authorList>
    </citation>
    <scope>NUCLEOTIDE SEQUENCE [LARGE SCALE GENOMIC DNA]</scope>
    <source>
        <strain evidence="5">TISTR 1906</strain>
    </source>
</reference>
<keyword evidence="2" id="KW-0720">Serine protease</keyword>
<dbReference type="SUPFAM" id="SSF82171">
    <property type="entry name" value="DPP6 N-terminal domain-like"/>
    <property type="match status" value="1"/>
</dbReference>
<organism evidence="4 5">
    <name type="scientific">Comamonas terrae</name>
    <dbReference type="NCBI Taxonomy" id="673548"/>
    <lineage>
        <taxon>Bacteria</taxon>
        <taxon>Pseudomonadati</taxon>
        <taxon>Pseudomonadota</taxon>
        <taxon>Betaproteobacteria</taxon>
        <taxon>Burkholderiales</taxon>
        <taxon>Comamonadaceae</taxon>
        <taxon>Comamonas</taxon>
    </lineage>
</organism>
<keyword evidence="5" id="KW-1185">Reference proteome</keyword>
<gene>
    <name evidence="4" type="ORF">ACFSW6_18420</name>
</gene>
<name>A0ABW5URI5_9BURK</name>
<dbReference type="InterPro" id="IPR011659">
    <property type="entry name" value="WD40"/>
</dbReference>
<dbReference type="Proteomes" id="UP001597463">
    <property type="component" value="Unassembled WGS sequence"/>
</dbReference>
<dbReference type="Gene3D" id="2.120.10.30">
    <property type="entry name" value="TolB, C-terminal domain"/>
    <property type="match status" value="2"/>
</dbReference>
<dbReference type="Gene3D" id="3.40.50.1820">
    <property type="entry name" value="alpha/beta hydrolase"/>
    <property type="match status" value="1"/>
</dbReference>
<dbReference type="InterPro" id="IPR011042">
    <property type="entry name" value="6-blade_b-propeller_TolB-like"/>
</dbReference>
<evidence type="ECO:0000256" key="1">
    <source>
        <dbReference type="ARBA" id="ARBA00022801"/>
    </source>
</evidence>
<dbReference type="Pfam" id="PF07676">
    <property type="entry name" value="PD40"/>
    <property type="match status" value="3"/>
</dbReference>
<evidence type="ECO:0000313" key="4">
    <source>
        <dbReference type="EMBL" id="MFD2756048.1"/>
    </source>
</evidence>
<dbReference type="PANTHER" id="PTHR42776">
    <property type="entry name" value="SERINE PEPTIDASE S9 FAMILY MEMBER"/>
    <property type="match status" value="1"/>
</dbReference>
<dbReference type="InterPro" id="IPR001375">
    <property type="entry name" value="Peptidase_S9_cat"/>
</dbReference>
<protein>
    <submittedName>
        <fullName evidence="4">S9 family peptidase</fullName>
    </submittedName>
</protein>
<feature type="domain" description="Peptidase S9 prolyl oligopeptidase catalytic" evidence="3">
    <location>
        <begin position="452"/>
        <end position="658"/>
    </location>
</feature>